<sequence>MKLFSWMHRKSKTDIASSFKGSATGLKSSFDSQGVYATPNNNYSTLKWQPQNNHYFNDFSAENYEESNTRENDEINDEIFPGFLTIGTLSVETVTDPPTPTFGFTSQDINEEATTNIKHDLNLLSEDLEKFLKAEGEMQRTNKLSCDKVEPNTITLSDEVKEDMCPLQGYLLGSSTEQCGPGEIDDKGKTSLHCLFKRRLMMKRKTIGEDEDSGKKAAKENKSAYHLTKKVLQKPPIFCSDVSVGCAVKPPRKATKPNKIKSLFHKKVHPEISKAAEEDNGFSNYENERIIDKSKSGIRKSNKIGCWTSLTNGKKRLSKHDVISPADGTKMHSDLPTKEMAGCSSTEHWINTDDEFFVLELQENKGNRV</sequence>
<comment type="caution">
    <text evidence="1">The sequence shown here is derived from an EMBL/GenBank/DDBJ whole genome shotgun (WGS) entry which is preliminary data.</text>
</comment>
<dbReference type="PANTHER" id="PTHR34959:SF4">
    <property type="entry name" value="PROTEIN LAZY 1"/>
    <property type="match status" value="1"/>
</dbReference>
<gene>
    <name evidence="1" type="ORF">RND81_11G190600</name>
</gene>
<dbReference type="PANTHER" id="PTHR34959">
    <property type="entry name" value="PROTEIN LAZY 1"/>
    <property type="match status" value="1"/>
</dbReference>
<reference evidence="1" key="1">
    <citation type="submission" date="2024-03" db="EMBL/GenBank/DDBJ databases">
        <title>WGS assembly of Saponaria officinalis var. Norfolk2.</title>
        <authorList>
            <person name="Jenkins J."/>
            <person name="Shu S."/>
            <person name="Grimwood J."/>
            <person name="Barry K."/>
            <person name="Goodstein D."/>
            <person name="Schmutz J."/>
            <person name="Leebens-Mack J."/>
            <person name="Osbourn A."/>
        </authorList>
    </citation>
    <scope>NUCLEOTIDE SEQUENCE [LARGE SCALE GENOMIC DNA]</scope>
    <source>
        <strain evidence="1">JIC</strain>
    </source>
</reference>
<dbReference type="EMBL" id="JBDFQZ010000011">
    <property type="protein sequence ID" value="KAK9678139.1"/>
    <property type="molecule type" value="Genomic_DNA"/>
</dbReference>
<dbReference type="Proteomes" id="UP001443914">
    <property type="component" value="Unassembled WGS sequence"/>
</dbReference>
<evidence type="ECO:0008006" key="3">
    <source>
        <dbReference type="Google" id="ProtNLM"/>
    </source>
</evidence>
<organism evidence="1 2">
    <name type="scientific">Saponaria officinalis</name>
    <name type="common">Common soapwort</name>
    <name type="synonym">Lychnis saponaria</name>
    <dbReference type="NCBI Taxonomy" id="3572"/>
    <lineage>
        <taxon>Eukaryota</taxon>
        <taxon>Viridiplantae</taxon>
        <taxon>Streptophyta</taxon>
        <taxon>Embryophyta</taxon>
        <taxon>Tracheophyta</taxon>
        <taxon>Spermatophyta</taxon>
        <taxon>Magnoliopsida</taxon>
        <taxon>eudicotyledons</taxon>
        <taxon>Gunneridae</taxon>
        <taxon>Pentapetalae</taxon>
        <taxon>Caryophyllales</taxon>
        <taxon>Caryophyllaceae</taxon>
        <taxon>Caryophylleae</taxon>
        <taxon>Saponaria</taxon>
    </lineage>
</organism>
<dbReference type="GO" id="GO:0009630">
    <property type="term" value="P:gravitropism"/>
    <property type="evidence" value="ECO:0007669"/>
    <property type="project" value="InterPro"/>
</dbReference>
<keyword evidence="2" id="KW-1185">Reference proteome</keyword>
<protein>
    <recommendedName>
        <fullName evidence="3">Protein LAZY 1-like</fullName>
    </recommendedName>
</protein>
<dbReference type="GO" id="GO:2000012">
    <property type="term" value="P:regulation of auxin polar transport"/>
    <property type="evidence" value="ECO:0007669"/>
    <property type="project" value="InterPro"/>
</dbReference>
<accession>A0AAW1HQM6</accession>
<evidence type="ECO:0000313" key="2">
    <source>
        <dbReference type="Proteomes" id="UP001443914"/>
    </source>
</evidence>
<dbReference type="InterPro" id="IPR038928">
    <property type="entry name" value="LAZY1"/>
</dbReference>
<evidence type="ECO:0000313" key="1">
    <source>
        <dbReference type="EMBL" id="KAK9678139.1"/>
    </source>
</evidence>
<proteinExistence type="predicted"/>
<name>A0AAW1HQM6_SAPOF</name>
<dbReference type="AlphaFoldDB" id="A0AAW1HQM6"/>